<evidence type="ECO:0000313" key="11">
    <source>
        <dbReference type="Proteomes" id="UP001157125"/>
    </source>
</evidence>
<evidence type="ECO:0000256" key="2">
    <source>
        <dbReference type="ARBA" id="ARBA00022670"/>
    </source>
</evidence>
<evidence type="ECO:0000256" key="4">
    <source>
        <dbReference type="ARBA" id="ARBA00022801"/>
    </source>
</evidence>
<organism evidence="10 11">
    <name type="scientific">Demequina litorisediminis</name>
    <dbReference type="NCBI Taxonomy" id="1849022"/>
    <lineage>
        <taxon>Bacteria</taxon>
        <taxon>Bacillati</taxon>
        <taxon>Actinomycetota</taxon>
        <taxon>Actinomycetes</taxon>
        <taxon>Micrococcales</taxon>
        <taxon>Demequinaceae</taxon>
        <taxon>Demequina</taxon>
    </lineage>
</organism>
<name>A0ABQ6ICE7_9MICO</name>
<evidence type="ECO:0000256" key="9">
    <source>
        <dbReference type="SAM" id="MobiDB-lite"/>
    </source>
</evidence>
<evidence type="ECO:0000313" key="10">
    <source>
        <dbReference type="EMBL" id="GMA34753.1"/>
    </source>
</evidence>
<dbReference type="Pfam" id="PF02586">
    <property type="entry name" value="SRAP"/>
    <property type="match status" value="1"/>
</dbReference>
<evidence type="ECO:0000256" key="1">
    <source>
        <dbReference type="ARBA" id="ARBA00008136"/>
    </source>
</evidence>
<dbReference type="PANTHER" id="PTHR13604">
    <property type="entry name" value="DC12-RELATED"/>
    <property type="match status" value="1"/>
</dbReference>
<evidence type="ECO:0000256" key="5">
    <source>
        <dbReference type="ARBA" id="ARBA00023124"/>
    </source>
</evidence>
<keyword evidence="11" id="KW-1185">Reference proteome</keyword>
<dbReference type="InterPro" id="IPR036590">
    <property type="entry name" value="SRAP-like"/>
</dbReference>
<keyword evidence="4 8" id="KW-0378">Hydrolase</keyword>
<dbReference type="Proteomes" id="UP001157125">
    <property type="component" value="Unassembled WGS sequence"/>
</dbReference>
<reference evidence="11" key="1">
    <citation type="journal article" date="2019" name="Int. J. Syst. Evol. Microbiol.">
        <title>The Global Catalogue of Microorganisms (GCM) 10K type strain sequencing project: providing services to taxonomists for standard genome sequencing and annotation.</title>
        <authorList>
            <consortium name="The Broad Institute Genomics Platform"/>
            <consortium name="The Broad Institute Genome Sequencing Center for Infectious Disease"/>
            <person name="Wu L."/>
            <person name="Ma J."/>
        </authorList>
    </citation>
    <scope>NUCLEOTIDE SEQUENCE [LARGE SCALE GENOMIC DNA]</scope>
    <source>
        <strain evidence="11">NBRC 112299</strain>
    </source>
</reference>
<dbReference type="Gene3D" id="3.90.1680.10">
    <property type="entry name" value="SOS response associated peptidase-like"/>
    <property type="match status" value="1"/>
</dbReference>
<dbReference type="EMBL" id="BSUN01000001">
    <property type="protein sequence ID" value="GMA34753.1"/>
    <property type="molecule type" value="Genomic_DNA"/>
</dbReference>
<keyword evidence="5" id="KW-0190">Covalent protein-DNA linkage</keyword>
<proteinExistence type="inferred from homology"/>
<evidence type="ECO:0000256" key="3">
    <source>
        <dbReference type="ARBA" id="ARBA00022763"/>
    </source>
</evidence>
<feature type="region of interest" description="Disordered" evidence="9">
    <location>
        <begin position="257"/>
        <end position="299"/>
    </location>
</feature>
<dbReference type="EC" id="3.4.-.-" evidence="8"/>
<keyword evidence="6" id="KW-0238">DNA-binding</keyword>
<comment type="caution">
    <text evidence="10">The sequence shown here is derived from an EMBL/GenBank/DDBJ whole genome shotgun (WGS) entry which is preliminary data.</text>
</comment>
<keyword evidence="7" id="KW-0456">Lyase</keyword>
<dbReference type="InterPro" id="IPR003738">
    <property type="entry name" value="SRAP"/>
</dbReference>
<accession>A0ABQ6ICE7</accession>
<evidence type="ECO:0000256" key="6">
    <source>
        <dbReference type="ARBA" id="ARBA00023125"/>
    </source>
</evidence>
<evidence type="ECO:0000256" key="7">
    <source>
        <dbReference type="ARBA" id="ARBA00023239"/>
    </source>
</evidence>
<gene>
    <name evidence="10" type="ORF">GCM10025876_09570</name>
</gene>
<sequence length="299" mass="33415">MARGHRRRSLDTQGWRYARALNAHRDRTLTPHPAIADPARPCDDGRMCGRYANFLSEQELIDHFQVAVTADEPRLFDPSWNIAPTQQVAIIVPGKPDDPGRRLEAAAWGLVPSWAKDPGIGARMINARSETIAEKPSFRTAFAKRRCVVPASGYFEWQTGPDGKQPFYIHPEDDVPLAFAGLYEFWKDKALGDDAPWLVTTTIVTTAARGPMQEIHDRQPVMLTRESLDAWLNRDADQGTLFDVIAAPAPDLAWHRVRKDVGSPATTPRRTSRRSESTLRAHGEAPRCARPPSGPTRTR</sequence>
<feature type="compositionally biased region" description="Basic and acidic residues" evidence="9">
    <location>
        <begin position="273"/>
        <end position="287"/>
    </location>
</feature>
<keyword evidence="2 8" id="KW-0645">Protease</keyword>
<comment type="similarity">
    <text evidence="1 8">Belongs to the SOS response-associated peptidase family.</text>
</comment>
<dbReference type="PANTHER" id="PTHR13604:SF0">
    <property type="entry name" value="ABASIC SITE PROCESSING PROTEIN HMCES"/>
    <property type="match status" value="1"/>
</dbReference>
<evidence type="ECO:0000256" key="8">
    <source>
        <dbReference type="RuleBase" id="RU364100"/>
    </source>
</evidence>
<dbReference type="SUPFAM" id="SSF143081">
    <property type="entry name" value="BB1717-like"/>
    <property type="match status" value="1"/>
</dbReference>
<keyword evidence="3" id="KW-0227">DNA damage</keyword>
<protein>
    <recommendedName>
        <fullName evidence="8">Abasic site processing protein</fullName>
        <ecNumber evidence="8">3.4.-.-</ecNumber>
    </recommendedName>
</protein>